<dbReference type="AlphaFoldDB" id="A0A9D1J5R2"/>
<sequence>MLDSTIAGRGTFGQVDSLMEASYPGFLKGLYSEYPWMTDQDRQLVALMCCGISPNAVSVIMGMDMNRLSKWKTQLAKKMGSPVRLSKFLNEKLLDYSVSL</sequence>
<gene>
    <name evidence="1" type="ORF">IAC94_01020</name>
</gene>
<protein>
    <submittedName>
        <fullName evidence="1">Uncharacterized protein</fullName>
    </submittedName>
</protein>
<proteinExistence type="predicted"/>
<organism evidence="1 2">
    <name type="scientific">Candidatus Coprenecus avistercoris</name>
    <dbReference type="NCBI Taxonomy" id="2840730"/>
    <lineage>
        <taxon>Bacteria</taxon>
        <taxon>Pseudomonadati</taxon>
        <taxon>Bacteroidota</taxon>
        <taxon>Bacteroidia</taxon>
        <taxon>Bacteroidales</taxon>
        <taxon>Rikenellaceae</taxon>
        <taxon>Rikenellaceae incertae sedis</taxon>
        <taxon>Candidatus Coprenecus</taxon>
    </lineage>
</organism>
<dbReference type="EMBL" id="DVHI01000016">
    <property type="protein sequence ID" value="HIR62091.1"/>
    <property type="molecule type" value="Genomic_DNA"/>
</dbReference>
<evidence type="ECO:0000313" key="1">
    <source>
        <dbReference type="EMBL" id="HIR62091.1"/>
    </source>
</evidence>
<dbReference type="Proteomes" id="UP000886744">
    <property type="component" value="Unassembled WGS sequence"/>
</dbReference>
<name>A0A9D1J5R2_9BACT</name>
<accession>A0A9D1J5R2</accession>
<evidence type="ECO:0000313" key="2">
    <source>
        <dbReference type="Proteomes" id="UP000886744"/>
    </source>
</evidence>
<reference evidence="1" key="1">
    <citation type="submission" date="2020-10" db="EMBL/GenBank/DDBJ databases">
        <authorList>
            <person name="Gilroy R."/>
        </authorList>
    </citation>
    <scope>NUCLEOTIDE SEQUENCE</scope>
    <source>
        <strain evidence="1">ChiHjej13B12-12457</strain>
    </source>
</reference>
<comment type="caution">
    <text evidence="1">The sequence shown here is derived from an EMBL/GenBank/DDBJ whole genome shotgun (WGS) entry which is preliminary data.</text>
</comment>
<reference evidence="1" key="2">
    <citation type="journal article" date="2021" name="PeerJ">
        <title>Extensive microbial diversity within the chicken gut microbiome revealed by metagenomics and culture.</title>
        <authorList>
            <person name="Gilroy R."/>
            <person name="Ravi A."/>
            <person name="Getino M."/>
            <person name="Pursley I."/>
            <person name="Horton D.L."/>
            <person name="Alikhan N.F."/>
            <person name="Baker D."/>
            <person name="Gharbi K."/>
            <person name="Hall N."/>
            <person name="Watson M."/>
            <person name="Adriaenssens E.M."/>
            <person name="Foster-Nyarko E."/>
            <person name="Jarju S."/>
            <person name="Secka A."/>
            <person name="Antonio M."/>
            <person name="Oren A."/>
            <person name="Chaudhuri R.R."/>
            <person name="La Ragione R."/>
            <person name="Hildebrand F."/>
            <person name="Pallen M.J."/>
        </authorList>
    </citation>
    <scope>NUCLEOTIDE SEQUENCE</scope>
    <source>
        <strain evidence="1">ChiHjej13B12-12457</strain>
    </source>
</reference>